<feature type="domain" description="Solute-binding protein family 5" evidence="6">
    <location>
        <begin position="130"/>
        <end position="494"/>
    </location>
</feature>
<dbReference type="GO" id="GO:0015833">
    <property type="term" value="P:peptide transport"/>
    <property type="evidence" value="ECO:0007669"/>
    <property type="project" value="TreeGrafter"/>
</dbReference>
<keyword evidence="8" id="KW-1185">Reference proteome</keyword>
<dbReference type="Pfam" id="PF00496">
    <property type="entry name" value="SBP_bac_5"/>
    <property type="match status" value="1"/>
</dbReference>
<dbReference type="Gene3D" id="3.90.76.10">
    <property type="entry name" value="Dipeptide-binding Protein, Domain 1"/>
    <property type="match status" value="1"/>
</dbReference>
<evidence type="ECO:0000256" key="4">
    <source>
        <dbReference type="ARBA" id="ARBA00022729"/>
    </source>
</evidence>
<dbReference type="Gene3D" id="3.40.190.10">
    <property type="entry name" value="Periplasmic binding protein-like II"/>
    <property type="match status" value="1"/>
</dbReference>
<gene>
    <name evidence="7" type="ORF">CEV31_1989</name>
</gene>
<evidence type="ECO:0000256" key="5">
    <source>
        <dbReference type="ARBA" id="ARBA00022764"/>
    </source>
</evidence>
<organism evidence="7 8">
    <name type="scientific">Brucella thiophenivorans</name>
    <dbReference type="NCBI Taxonomy" id="571255"/>
    <lineage>
        <taxon>Bacteria</taxon>
        <taxon>Pseudomonadati</taxon>
        <taxon>Pseudomonadota</taxon>
        <taxon>Alphaproteobacteria</taxon>
        <taxon>Hyphomicrobiales</taxon>
        <taxon>Brucellaceae</taxon>
        <taxon>Brucella/Ochrobactrum group</taxon>
        <taxon>Brucella</taxon>
    </lineage>
</organism>
<protein>
    <submittedName>
        <fullName evidence="7">Bacterial extracellular solute-binding, 5 Middle family protein</fullName>
    </submittedName>
</protein>
<dbReference type="EMBL" id="NNRJ01000018">
    <property type="protein sequence ID" value="OYR19419.1"/>
    <property type="molecule type" value="Genomic_DNA"/>
</dbReference>
<dbReference type="InterPro" id="IPR039424">
    <property type="entry name" value="SBP_5"/>
</dbReference>
<comment type="similarity">
    <text evidence="2">Belongs to the bacterial solute-binding protein 5 family.</text>
</comment>
<dbReference type="InterPro" id="IPR000914">
    <property type="entry name" value="SBP_5_dom"/>
</dbReference>
<dbReference type="GO" id="GO:0030288">
    <property type="term" value="C:outer membrane-bounded periplasmic space"/>
    <property type="evidence" value="ECO:0007669"/>
    <property type="project" value="UniProtKB-ARBA"/>
</dbReference>
<dbReference type="GO" id="GO:0043190">
    <property type="term" value="C:ATP-binding cassette (ABC) transporter complex"/>
    <property type="evidence" value="ECO:0007669"/>
    <property type="project" value="InterPro"/>
</dbReference>
<dbReference type="PANTHER" id="PTHR30290">
    <property type="entry name" value="PERIPLASMIC BINDING COMPONENT OF ABC TRANSPORTER"/>
    <property type="match status" value="1"/>
</dbReference>
<sequence>MRGTNVNFDASKKVGCQSHQTATLLSEKITEHHLQMGKTMFYGHNSQPSLKAKVQPKRSLNRFRSALAGMAAVLLASSTAFSLPAQAQTITAVMEGLRVLDPVITTAHITRNHAYMIYDVLVAVDDKFQPQPQMASWTVSDDNKTYTFTLRDGLKFHDGAPVTAADAVASLKRWGQRDSGGQTIFKLTESLEPKDDKTIVWTLTKPFPPLLDTIAKQSALPPFIMPARIAATPADTAITEHVGSGPFKFVPEEFQPGVSATYVKFEDYVPRDEPPSWMAGGKKVNVEKVKWVTMADSQTAVNAIMSGEVDFIDQVPVDLLPILETSEDIAIELRDDLGYQAIGRMNFKHPPFDNKKVRQAALKALNQKDFLANIVGNPEYFKVCGAIFGCGTPLGDETGGESLINGGDIEGAKKLLAESGYDGTPVVILQPTDVRVIASQPIVAAQALRAAGFTVDLQPMDWQSVVTRRANKAKPSEGGWNMFFTNWIVPEVDNPLISPMLNGRGDQAWFGWPQDDEIETMRQEFIDATTPEQRKEIAKKIQIHAMDTVSYLPLGQFYSPHARSKALEDMVMSPVQVFWNVKKAE</sequence>
<dbReference type="Proteomes" id="UP000215590">
    <property type="component" value="Unassembled WGS sequence"/>
</dbReference>
<dbReference type="InterPro" id="IPR023765">
    <property type="entry name" value="SBP_5_CS"/>
</dbReference>
<reference evidence="7 8" key="1">
    <citation type="submission" date="2017-07" db="EMBL/GenBank/DDBJ databases">
        <title>Phylogenetic study on the rhizospheric bacterium Ochrobactrum sp. A44.</title>
        <authorList>
            <person name="Krzyzanowska D.M."/>
            <person name="Ossowicki A."/>
            <person name="Rajewska M."/>
            <person name="Maciag T."/>
            <person name="Kaczynski Z."/>
            <person name="Czerwicka M."/>
            <person name="Jafra S."/>
        </authorList>
    </citation>
    <scope>NUCLEOTIDE SEQUENCE [LARGE SCALE GENOMIC DNA]</scope>
    <source>
        <strain evidence="7 8">DSM 7216</strain>
    </source>
</reference>
<accession>A0A256FX42</accession>
<evidence type="ECO:0000256" key="1">
    <source>
        <dbReference type="ARBA" id="ARBA00004418"/>
    </source>
</evidence>
<evidence type="ECO:0000256" key="3">
    <source>
        <dbReference type="ARBA" id="ARBA00022448"/>
    </source>
</evidence>
<evidence type="ECO:0000313" key="8">
    <source>
        <dbReference type="Proteomes" id="UP000215590"/>
    </source>
</evidence>
<keyword evidence="3" id="KW-0813">Transport</keyword>
<dbReference type="AlphaFoldDB" id="A0A256FX42"/>
<proteinExistence type="inferred from homology"/>
<name>A0A256FX42_9HYPH</name>
<keyword evidence="4" id="KW-0732">Signal</keyword>
<dbReference type="PROSITE" id="PS01040">
    <property type="entry name" value="SBP_BACTERIAL_5"/>
    <property type="match status" value="1"/>
</dbReference>
<comment type="subcellular location">
    <subcellularLocation>
        <location evidence="1">Periplasm</location>
    </subcellularLocation>
</comment>
<comment type="caution">
    <text evidence="7">The sequence shown here is derived from an EMBL/GenBank/DDBJ whole genome shotgun (WGS) entry which is preliminary data.</text>
</comment>
<dbReference type="GO" id="GO:1904680">
    <property type="term" value="F:peptide transmembrane transporter activity"/>
    <property type="evidence" value="ECO:0007669"/>
    <property type="project" value="TreeGrafter"/>
</dbReference>
<dbReference type="Gene3D" id="3.10.105.10">
    <property type="entry name" value="Dipeptide-binding Protein, Domain 3"/>
    <property type="match status" value="1"/>
</dbReference>
<dbReference type="PIRSF" id="PIRSF002741">
    <property type="entry name" value="MppA"/>
    <property type="match status" value="1"/>
</dbReference>
<evidence type="ECO:0000256" key="2">
    <source>
        <dbReference type="ARBA" id="ARBA00005695"/>
    </source>
</evidence>
<dbReference type="InterPro" id="IPR030678">
    <property type="entry name" value="Peptide/Ni-bd"/>
</dbReference>
<dbReference type="SUPFAM" id="SSF53850">
    <property type="entry name" value="Periplasmic binding protein-like II"/>
    <property type="match status" value="1"/>
</dbReference>
<evidence type="ECO:0000259" key="6">
    <source>
        <dbReference type="Pfam" id="PF00496"/>
    </source>
</evidence>
<dbReference type="CDD" id="cd08502">
    <property type="entry name" value="PBP2_NikA_DppA_OppA_like_16"/>
    <property type="match status" value="1"/>
</dbReference>
<keyword evidence="5" id="KW-0574">Periplasm</keyword>
<dbReference type="PANTHER" id="PTHR30290:SF38">
    <property type="entry name" value="D,D-DIPEPTIDE-BINDING PERIPLASMIC PROTEIN DDPA-RELATED"/>
    <property type="match status" value="1"/>
</dbReference>
<evidence type="ECO:0000313" key="7">
    <source>
        <dbReference type="EMBL" id="OYR19419.1"/>
    </source>
</evidence>